<evidence type="ECO:0000256" key="5">
    <source>
        <dbReference type="ARBA" id="ARBA00023136"/>
    </source>
</evidence>
<dbReference type="InterPro" id="IPR050638">
    <property type="entry name" value="AA-Vitamin_Transporters"/>
</dbReference>
<dbReference type="SUPFAM" id="SSF103481">
    <property type="entry name" value="Multidrug resistance efflux transporter EmrE"/>
    <property type="match status" value="2"/>
</dbReference>
<feature type="domain" description="EamA" evidence="9">
    <location>
        <begin position="9"/>
        <end position="141"/>
    </location>
</feature>
<name>A0A238VGC9_9PSEU</name>
<proteinExistence type="inferred from homology"/>
<dbReference type="PANTHER" id="PTHR32322:SF2">
    <property type="entry name" value="EAMA DOMAIN-CONTAINING PROTEIN"/>
    <property type="match status" value="1"/>
</dbReference>
<feature type="transmembrane region" description="Helical" evidence="7">
    <location>
        <begin position="174"/>
        <end position="203"/>
    </location>
</feature>
<evidence type="ECO:0000256" key="1">
    <source>
        <dbReference type="ARBA" id="ARBA00004141"/>
    </source>
</evidence>
<keyword evidence="8" id="KW-0732">Signal</keyword>
<accession>A0A238VGC9</accession>
<dbReference type="PANTHER" id="PTHR32322">
    <property type="entry name" value="INNER MEMBRANE TRANSPORTER"/>
    <property type="match status" value="1"/>
</dbReference>
<evidence type="ECO:0000256" key="2">
    <source>
        <dbReference type="ARBA" id="ARBA00007362"/>
    </source>
</evidence>
<dbReference type="InterPro" id="IPR000620">
    <property type="entry name" value="EamA_dom"/>
</dbReference>
<dbReference type="AlphaFoldDB" id="A0A238VGC9"/>
<feature type="transmembrane region" description="Helical" evidence="7">
    <location>
        <begin position="36"/>
        <end position="59"/>
    </location>
</feature>
<gene>
    <name evidence="10" type="ORF">SAMN06265360_102219</name>
</gene>
<evidence type="ECO:0000256" key="3">
    <source>
        <dbReference type="ARBA" id="ARBA00022692"/>
    </source>
</evidence>
<feature type="transmembrane region" description="Helical" evidence="7">
    <location>
        <begin position="96"/>
        <end position="116"/>
    </location>
</feature>
<evidence type="ECO:0000259" key="9">
    <source>
        <dbReference type="Pfam" id="PF00892"/>
    </source>
</evidence>
<feature type="signal peptide" evidence="8">
    <location>
        <begin position="1"/>
        <end position="20"/>
    </location>
</feature>
<protein>
    <submittedName>
        <fullName evidence="10">EamA-like transporter family protein</fullName>
    </submittedName>
</protein>
<keyword evidence="3 7" id="KW-0812">Transmembrane</keyword>
<dbReference type="InterPro" id="IPR037185">
    <property type="entry name" value="EmrE-like"/>
</dbReference>
<dbReference type="GO" id="GO:0016020">
    <property type="term" value="C:membrane"/>
    <property type="evidence" value="ECO:0007669"/>
    <property type="project" value="UniProtKB-SubCell"/>
</dbReference>
<feature type="transmembrane region" description="Helical" evidence="7">
    <location>
        <begin position="128"/>
        <end position="154"/>
    </location>
</feature>
<dbReference type="Pfam" id="PF00892">
    <property type="entry name" value="EamA"/>
    <property type="match status" value="1"/>
</dbReference>
<evidence type="ECO:0000313" key="10">
    <source>
        <dbReference type="EMBL" id="SNR33306.1"/>
    </source>
</evidence>
<evidence type="ECO:0000256" key="6">
    <source>
        <dbReference type="SAM" id="MobiDB-lite"/>
    </source>
</evidence>
<organism evidence="10 11">
    <name type="scientific">Haloechinothrix alba</name>
    <dbReference type="NCBI Taxonomy" id="664784"/>
    <lineage>
        <taxon>Bacteria</taxon>
        <taxon>Bacillati</taxon>
        <taxon>Actinomycetota</taxon>
        <taxon>Actinomycetes</taxon>
        <taxon>Pseudonocardiales</taxon>
        <taxon>Pseudonocardiaceae</taxon>
        <taxon>Haloechinothrix</taxon>
    </lineage>
</organism>
<dbReference type="EMBL" id="FZNW01000002">
    <property type="protein sequence ID" value="SNR33306.1"/>
    <property type="molecule type" value="Genomic_DNA"/>
</dbReference>
<feature type="region of interest" description="Disordered" evidence="6">
    <location>
        <begin position="213"/>
        <end position="237"/>
    </location>
</feature>
<keyword evidence="4 7" id="KW-1133">Transmembrane helix</keyword>
<keyword evidence="5 7" id="KW-0472">Membrane</keyword>
<feature type="chain" id="PRO_5038948175" evidence="8">
    <location>
        <begin position="21"/>
        <end position="237"/>
    </location>
</feature>
<feature type="transmembrane region" description="Helical" evidence="7">
    <location>
        <begin position="71"/>
        <end position="90"/>
    </location>
</feature>
<comment type="subcellular location">
    <subcellularLocation>
        <location evidence="1">Membrane</location>
        <topology evidence="1">Multi-pass membrane protein</topology>
    </subcellularLocation>
</comment>
<evidence type="ECO:0000256" key="4">
    <source>
        <dbReference type="ARBA" id="ARBA00022989"/>
    </source>
</evidence>
<evidence type="ECO:0000256" key="7">
    <source>
        <dbReference type="SAM" id="Phobius"/>
    </source>
</evidence>
<evidence type="ECO:0000313" key="11">
    <source>
        <dbReference type="Proteomes" id="UP000198348"/>
    </source>
</evidence>
<keyword evidence="11" id="KW-1185">Reference proteome</keyword>
<dbReference type="Proteomes" id="UP000198348">
    <property type="component" value="Unassembled WGS sequence"/>
</dbReference>
<evidence type="ECO:0000256" key="8">
    <source>
        <dbReference type="SAM" id="SignalP"/>
    </source>
</evidence>
<comment type="similarity">
    <text evidence="2">Belongs to the EamA transporter family.</text>
</comment>
<dbReference type="PROSITE" id="PS51257">
    <property type="entry name" value="PROKAR_LIPOPROTEIN"/>
    <property type="match status" value="1"/>
</dbReference>
<sequence>MRSRASCSCCLLSTFFFAVACPVAKALYSIGWTPGSVVLIRLAGASVLLLVPTLIALRGRWGEVRHHWRTIVTYGVVSMAGVQAFFFLALEHLSVAVAILLEMMGAPLIIVFWLWARTRQRPSTMTGIGVVVSLLGVVLVLFTVGAYLFGILGLRHLGATVGSFVNLTEVPFSAIAAWILLAEALTPLQLAGGVVILAGIVLVKWGDLKTKPGPPEQRTLSEQRPVTAPCRDARSGV</sequence>
<reference evidence="10 11" key="1">
    <citation type="submission" date="2017-06" db="EMBL/GenBank/DDBJ databases">
        <authorList>
            <person name="Kim H.J."/>
            <person name="Triplett B.A."/>
        </authorList>
    </citation>
    <scope>NUCLEOTIDE SEQUENCE [LARGE SCALE GENOMIC DNA]</scope>
    <source>
        <strain evidence="10 11">DSM 45207</strain>
    </source>
</reference>